<keyword evidence="3" id="KW-1185">Reference proteome</keyword>
<reference evidence="2 3" key="1">
    <citation type="submission" date="2023-07" db="EMBL/GenBank/DDBJ databases">
        <title>Genomic Encyclopedia of Type Strains, Phase IV (KMG-IV): sequencing the most valuable type-strain genomes for metagenomic binning, comparative biology and taxonomic classification.</title>
        <authorList>
            <person name="Goeker M."/>
        </authorList>
    </citation>
    <scope>NUCLEOTIDE SEQUENCE [LARGE SCALE GENOMIC DNA]</scope>
    <source>
        <strain evidence="2 3">DSM 9768</strain>
    </source>
</reference>
<dbReference type="GO" id="GO:0000428">
    <property type="term" value="C:DNA-directed RNA polymerase complex"/>
    <property type="evidence" value="ECO:0007669"/>
    <property type="project" value="UniProtKB-KW"/>
</dbReference>
<comment type="caution">
    <text evidence="2">The sequence shown here is derived from an EMBL/GenBank/DDBJ whole genome shotgun (WGS) entry which is preliminary data.</text>
</comment>
<dbReference type="EMBL" id="JAUSUG010000027">
    <property type="protein sequence ID" value="MDQ0257392.1"/>
    <property type="molecule type" value="Genomic_DNA"/>
</dbReference>
<gene>
    <name evidence="2" type="ORF">J2S74_004850</name>
</gene>
<evidence type="ECO:0000313" key="3">
    <source>
        <dbReference type="Proteomes" id="UP001230005"/>
    </source>
</evidence>
<keyword evidence="2" id="KW-0804">Transcription</keyword>
<evidence type="ECO:0000259" key="1">
    <source>
        <dbReference type="PROSITE" id="PS50965"/>
    </source>
</evidence>
<evidence type="ECO:0000313" key="2">
    <source>
        <dbReference type="EMBL" id="MDQ0257392.1"/>
    </source>
</evidence>
<dbReference type="PROSITE" id="PS50965">
    <property type="entry name" value="NERD"/>
    <property type="match status" value="1"/>
</dbReference>
<proteinExistence type="predicted"/>
<organism evidence="2 3">
    <name type="scientific">Evansella vedderi</name>
    <dbReference type="NCBI Taxonomy" id="38282"/>
    <lineage>
        <taxon>Bacteria</taxon>
        <taxon>Bacillati</taxon>
        <taxon>Bacillota</taxon>
        <taxon>Bacilli</taxon>
        <taxon>Bacillales</taxon>
        <taxon>Bacillaceae</taxon>
        <taxon>Evansella</taxon>
    </lineage>
</organism>
<protein>
    <submittedName>
        <fullName evidence="2">DNA-directed RNA polymerase subunit RPC12/RpoP</fullName>
    </submittedName>
</protein>
<sequence>MIKMPLKVPLIIKQLEALKQRLYQNHPKLPQIEYDLAKRWRGYRGEKAIQYYLKLIDDSDLYIFNNLRLKIKDTFFEIDTLILTSYYFLIFQVKNYRGEEISFENYFNQCTRTINGQRETIDDPLLQAKRHKILLINWLNKNKITMFIPMEEFVVISNSKCLITTSPNHPTARQKVIRPTGILSKVEWCNSKHMETKFSNKELRKLANSLLKNHVTELPNVLEYYQIPDEDIIKGISCPKCSFKPMVKIKGYWKCTNCSTLSKNAYLKGIKDYVYLYGQEITNKQLRDFFQISSRYVAKDILQENCVNSSGKNSQTIYILPLLE</sequence>
<name>A0ABU0A1M4_9BACI</name>
<dbReference type="Pfam" id="PF08378">
    <property type="entry name" value="NERD"/>
    <property type="match status" value="1"/>
</dbReference>
<dbReference type="Proteomes" id="UP001230005">
    <property type="component" value="Unassembled WGS sequence"/>
</dbReference>
<accession>A0ABU0A1M4</accession>
<dbReference type="InterPro" id="IPR011528">
    <property type="entry name" value="NERD"/>
</dbReference>
<keyword evidence="2" id="KW-0240">DNA-directed RNA polymerase</keyword>
<feature type="domain" description="NERD" evidence="1">
    <location>
        <begin position="41"/>
        <end position="158"/>
    </location>
</feature>